<comment type="pathway">
    <text evidence="2">Amine and polyamine biosynthesis; S-adenosylmethioninamine biosynthesis; S-adenosylmethioninamine from S-adenosyl-L-methionine: step 1/1.</text>
</comment>
<dbReference type="InterPro" id="IPR048283">
    <property type="entry name" value="AdoMetDC-like"/>
</dbReference>
<dbReference type="Proteomes" id="UP000767238">
    <property type="component" value="Unassembled WGS sequence"/>
</dbReference>
<dbReference type="InterPro" id="IPR016067">
    <property type="entry name" value="S-AdoMet_deCO2ase_core"/>
</dbReference>
<keyword evidence="7" id="KW-0745">Spermidine biosynthesis</keyword>
<comment type="cofactor">
    <cofactor evidence="1">
        <name>pyruvate</name>
        <dbReference type="ChEBI" id="CHEBI:15361"/>
    </cofactor>
</comment>
<dbReference type="GO" id="GO:0004014">
    <property type="term" value="F:adenosylmethionine decarboxylase activity"/>
    <property type="evidence" value="ECO:0007669"/>
    <property type="project" value="UniProtKB-EC"/>
</dbReference>
<reference evidence="15" key="1">
    <citation type="journal article" date="2021" name="J Fungi (Basel)">
        <title>Virulence traits and population genomics of the black yeast Aureobasidium melanogenum.</title>
        <authorList>
            <person name="Cernosa A."/>
            <person name="Sun X."/>
            <person name="Gostincar C."/>
            <person name="Fang C."/>
            <person name="Gunde-Cimerman N."/>
            <person name="Song Z."/>
        </authorList>
    </citation>
    <scope>NUCLEOTIDE SEQUENCE</scope>
    <source>
        <strain evidence="15">EXF-8016</strain>
    </source>
</reference>
<dbReference type="PROSITE" id="PS00455">
    <property type="entry name" value="AMP_BINDING"/>
    <property type="match status" value="1"/>
</dbReference>
<evidence type="ECO:0000259" key="14">
    <source>
        <dbReference type="Pfam" id="PF00501"/>
    </source>
</evidence>
<protein>
    <recommendedName>
        <fullName evidence="4">adenosylmethionine decarboxylase</fullName>
        <ecNumber evidence="4">4.1.1.50</ecNumber>
    </recommendedName>
</protein>
<evidence type="ECO:0000256" key="11">
    <source>
        <dbReference type="ARBA" id="ARBA00023270"/>
    </source>
</evidence>
<dbReference type="InterPro" id="IPR020845">
    <property type="entry name" value="AMP-binding_CS"/>
</dbReference>
<keyword evidence="11" id="KW-0704">Schiff base</keyword>
<dbReference type="NCBIfam" id="TIGR00535">
    <property type="entry name" value="SAM_DCase"/>
    <property type="match status" value="1"/>
</dbReference>
<evidence type="ECO:0000256" key="9">
    <source>
        <dbReference type="ARBA" id="ARBA00023145"/>
    </source>
</evidence>
<dbReference type="InterPro" id="IPR000873">
    <property type="entry name" value="AMP-dep_synth/lig_dom"/>
</dbReference>
<feature type="region of interest" description="Disordered" evidence="13">
    <location>
        <begin position="679"/>
        <end position="698"/>
    </location>
</feature>
<dbReference type="InterPro" id="IPR042099">
    <property type="entry name" value="ANL_N_sf"/>
</dbReference>
<dbReference type="SUPFAM" id="SSF56801">
    <property type="entry name" value="Acetyl-CoA synthetase-like"/>
    <property type="match status" value="1"/>
</dbReference>
<evidence type="ECO:0000256" key="1">
    <source>
        <dbReference type="ARBA" id="ARBA00001928"/>
    </source>
</evidence>
<dbReference type="NCBIfam" id="TIGR01217">
    <property type="entry name" value="ac_ac_CoA_syn"/>
    <property type="match status" value="1"/>
</dbReference>
<dbReference type="FunFam" id="3.60.90.10:FF:000023">
    <property type="entry name" value="S-adenosylmethionine decarboxylase proenzyme"/>
    <property type="match status" value="1"/>
</dbReference>
<feature type="compositionally biased region" description="Low complexity" evidence="13">
    <location>
        <begin position="733"/>
        <end position="747"/>
    </location>
</feature>
<comment type="similarity">
    <text evidence="3">Belongs to the eukaryotic AdoMetDC family.</text>
</comment>
<dbReference type="Pfam" id="PF01536">
    <property type="entry name" value="SAM_decarbox"/>
    <property type="match status" value="1"/>
</dbReference>
<keyword evidence="12" id="KW-0670">Pyruvate</keyword>
<evidence type="ECO:0000256" key="7">
    <source>
        <dbReference type="ARBA" id="ARBA00023066"/>
    </source>
</evidence>
<evidence type="ECO:0000313" key="15">
    <source>
        <dbReference type="EMBL" id="KAH0227501.1"/>
    </source>
</evidence>
<evidence type="ECO:0000256" key="6">
    <source>
        <dbReference type="ARBA" id="ARBA00022793"/>
    </source>
</evidence>
<feature type="compositionally biased region" description="Polar residues" evidence="13">
    <location>
        <begin position="686"/>
        <end position="698"/>
    </location>
</feature>
<dbReference type="InterPro" id="IPR001985">
    <property type="entry name" value="S-AdoMet_decarboxylase_euk"/>
</dbReference>
<dbReference type="Gene3D" id="3.30.300.30">
    <property type="match status" value="1"/>
</dbReference>
<evidence type="ECO:0000256" key="13">
    <source>
        <dbReference type="SAM" id="MobiDB-lite"/>
    </source>
</evidence>
<evidence type="ECO:0000256" key="5">
    <source>
        <dbReference type="ARBA" id="ARBA00022691"/>
    </source>
</evidence>
<dbReference type="Pfam" id="PF00501">
    <property type="entry name" value="AMP-binding"/>
    <property type="match status" value="1"/>
</dbReference>
<dbReference type="InterPro" id="IPR005914">
    <property type="entry name" value="Acac_CoA_synth"/>
</dbReference>
<keyword evidence="6" id="KW-0210">Decarboxylase</keyword>
<feature type="non-terminal residue" evidence="15">
    <location>
        <position position="1"/>
    </location>
</feature>
<dbReference type="GO" id="GO:0030729">
    <property type="term" value="F:acetoacetate-CoA ligase activity"/>
    <property type="evidence" value="ECO:0007669"/>
    <property type="project" value="InterPro"/>
</dbReference>
<dbReference type="PANTHER" id="PTHR42921:SF4">
    <property type="entry name" value="ACETOACETYL-COA SYNTHASE (AFU_ORTHOLOGUE AFUA_8G04770)"/>
    <property type="match status" value="1"/>
</dbReference>
<evidence type="ECO:0000256" key="2">
    <source>
        <dbReference type="ARBA" id="ARBA00004911"/>
    </source>
</evidence>
<feature type="domain" description="AMP-dependent synthetase/ligase" evidence="14">
    <location>
        <begin position="967"/>
        <end position="1360"/>
    </location>
</feature>
<evidence type="ECO:0000256" key="8">
    <source>
        <dbReference type="ARBA" id="ARBA00023115"/>
    </source>
</evidence>
<proteinExistence type="inferred from homology"/>
<sequence>MVNIDIPNDYTVSPSTATPHLTINRDVTIDLDSTNAFEGPEKLLEVWFSPSASSLPEGAKPYGLKAVSSDTWKEMLDLVNCKVLSIIGHGHMDAYLLSESSMFVFPHKLVLKTCGTTTLLYGLPRMLEIAALEAGFPGTKADLSAAVPAAATPHRVFYSRKNFLYPDQQRGPHRSWRDEVKFLDQRFLGGSAYMIGKMNGEHWYLYITGPNTQLTPPATPERETPTKILDYPEQLAADKVNAQIDESQDETLEVLMTDLDEQNARQFYLEDASAIAEGKYLKQSQEARKDAIAHLGNINGDDDVDVFAQTTSDPSEKLTFPEELTTEGHTLGSVVSEACGLADVYPVSKYPEAKIDSYLFTPCGYSANGVVPSTGESGSAHYFTVHVTPEPQCSYASFETNVPARQTGRETHDIVVQVVNIFKPGRFSVTVFEAKTDEDGYGRARVKKDKNMDNIAGYRRVDRIVHDLEGYELVFRYFERLDWKGGAPRLGEYMLTLWLGIDPPPTIQRVPPSLPQHSYILLLLVSTSQRGHTANTNMSAEPVISTGDVERMLHATCVRGVDKSGPAPAPLQERTLDFKILIEPPLMSATITDLCNEPLFFSGYLSEEEPVSSDDSSLSSMSISTVADEFVDELESNFPELLAEECSFVEQVQCNQAEAVTLVSPGKAKMIRVSRVDSSSSIIKRPTTSSSLKPNGNTSRLSIISIRAHSDDGSLDSPRVMSPTMPSTPELETGSSGSQTPTSSHSPATPDSPASAYFDALTSPTYVTPCPPKHRMSRNGYHLKLPGMSKQRPGSSQSMVSSSFLKPKMIPRGAAERMTLLDLPPYPRESFQQPPPSRWTIRKDSNCTFRLIMASPSVMPRKLWEHPNPDATYMAQFIRDVNKRRGLKLKTFQDLHRFSVNQRTDFWTDLFELHPLIHTGKYTQVIDPNARMDSVPSWFSGVKLNFAENILYTADPKDPSVRTVTGKESDKIALTEVREGCTEIKHYTWKELRAKVGLLAQAMKAHGVGKGDRVALVASNSTDTLTVFLAVTTLGGIFSSSSTDMGSQGVLQRLTQIEPKWIFVDDWAVYNGKTIDLKPKMREIVDGMLKSKAKNFQGLVSMPRFQERPADVGDVPKTMSLAAYLAKAGGNSELPFEQVDFKDPFLIVYSSGTTGVPKCIVHGCGPVLISSMREGKLHLDAGPSMVNLQYTTTGWIMYLMSTMALQHGARSVLYDGSPFLPDLTTFVRMVGEQKVTDLGISPRYLQTLASATPPVIPKQVTDLSNLRRVSSTGMVLPESLFHWFYDAGFPPSVHLNNISGGTDVASSFAMGNLLTPLYAGGCQGPGLAMDLQVYDQTIEGGKGVKGKPLPIGEAGELVVTTAFPNQPVKFWGDTSGQKYFDAYYARFDNVWTHGDFIFIHPKTGGVYFLGRADGVLNPSGVRFGSAEIYNVIETFFGDDIQDSICVGQRRPGDHDEAVMLFLLMKPGKKYSEALVKEVKQRIGKECSPRHVPKYVFETPEIPTTVNLKKVELPVKRIVSGEKVKPSGTLLNPQSLEYYYKFAKVEELIGDVKSKL</sequence>
<evidence type="ECO:0000313" key="16">
    <source>
        <dbReference type="Proteomes" id="UP000767238"/>
    </source>
</evidence>
<evidence type="ECO:0000256" key="4">
    <source>
        <dbReference type="ARBA" id="ARBA00012357"/>
    </source>
</evidence>
<keyword evidence="5" id="KW-0949">S-adenosyl-L-methionine</keyword>
<dbReference type="GO" id="GO:0008295">
    <property type="term" value="P:spermidine biosynthetic process"/>
    <property type="evidence" value="ECO:0007669"/>
    <property type="project" value="UniProtKB-KW"/>
</dbReference>
<keyword evidence="10" id="KW-0456">Lyase</keyword>
<dbReference type="OrthoDB" id="10253869at2759"/>
<keyword evidence="9" id="KW-0865">Zymogen</keyword>
<comment type="caution">
    <text evidence="15">The sequence shown here is derived from an EMBL/GenBank/DDBJ whole genome shotgun (WGS) entry which is preliminary data.</text>
</comment>
<dbReference type="Gene3D" id="3.60.90.10">
    <property type="entry name" value="S-adenosylmethionine decarboxylase"/>
    <property type="match status" value="1"/>
</dbReference>
<dbReference type="GO" id="GO:0006629">
    <property type="term" value="P:lipid metabolic process"/>
    <property type="evidence" value="ECO:0007669"/>
    <property type="project" value="InterPro"/>
</dbReference>
<dbReference type="InterPro" id="IPR018166">
    <property type="entry name" value="S-AdoMet_deCO2ase_CS"/>
</dbReference>
<dbReference type="EC" id="4.1.1.50" evidence="4"/>
<evidence type="ECO:0000256" key="12">
    <source>
        <dbReference type="ARBA" id="ARBA00023317"/>
    </source>
</evidence>
<feature type="region of interest" description="Disordered" evidence="13">
    <location>
        <begin position="708"/>
        <end position="757"/>
    </location>
</feature>
<reference evidence="15" key="2">
    <citation type="submission" date="2021-08" db="EMBL/GenBank/DDBJ databases">
        <authorList>
            <person name="Gostincar C."/>
            <person name="Sun X."/>
            <person name="Song Z."/>
            <person name="Gunde-Cimerman N."/>
        </authorList>
    </citation>
    <scope>NUCLEOTIDE SEQUENCE</scope>
    <source>
        <strain evidence="15">EXF-8016</strain>
    </source>
</reference>
<dbReference type="InterPro" id="IPR045851">
    <property type="entry name" value="AMP-bd_C_sf"/>
</dbReference>
<dbReference type="PANTHER" id="PTHR42921">
    <property type="entry name" value="ACETOACETYL-COA SYNTHETASE"/>
    <property type="match status" value="1"/>
</dbReference>
<dbReference type="EMBL" id="JAHFYH010000010">
    <property type="protein sequence ID" value="KAH0227501.1"/>
    <property type="molecule type" value="Genomic_DNA"/>
</dbReference>
<keyword evidence="8" id="KW-0620">Polyamine biosynthesis</keyword>
<accession>A0A9P8K8F4</accession>
<dbReference type="GO" id="GO:0006597">
    <property type="term" value="P:spermine biosynthetic process"/>
    <property type="evidence" value="ECO:0007669"/>
    <property type="project" value="InterPro"/>
</dbReference>
<evidence type="ECO:0000256" key="3">
    <source>
        <dbReference type="ARBA" id="ARBA00008466"/>
    </source>
</evidence>
<gene>
    <name evidence="15" type="ORF">KCV03_g2296</name>
</gene>
<dbReference type="SUPFAM" id="SSF56276">
    <property type="entry name" value="S-adenosylmethionine decarboxylase"/>
    <property type="match status" value="1"/>
</dbReference>
<dbReference type="PROSITE" id="PS01336">
    <property type="entry name" value="ADOMETDC"/>
    <property type="match status" value="1"/>
</dbReference>
<dbReference type="Gene3D" id="3.40.50.12780">
    <property type="entry name" value="N-terminal domain of ligase-like"/>
    <property type="match status" value="1"/>
</dbReference>
<name>A0A9P8K8F4_AURME</name>
<evidence type="ECO:0000256" key="10">
    <source>
        <dbReference type="ARBA" id="ARBA00023239"/>
    </source>
</evidence>
<organism evidence="15 16">
    <name type="scientific">Aureobasidium melanogenum</name>
    <name type="common">Aureobasidium pullulans var. melanogenum</name>
    <dbReference type="NCBI Taxonomy" id="46634"/>
    <lineage>
        <taxon>Eukaryota</taxon>
        <taxon>Fungi</taxon>
        <taxon>Dikarya</taxon>
        <taxon>Ascomycota</taxon>
        <taxon>Pezizomycotina</taxon>
        <taxon>Dothideomycetes</taxon>
        <taxon>Dothideomycetidae</taxon>
        <taxon>Dothideales</taxon>
        <taxon>Saccotheciaceae</taxon>
        <taxon>Aureobasidium</taxon>
    </lineage>
</organism>
<keyword evidence="15" id="KW-0436">Ligase</keyword>